<comment type="caution">
    <text evidence="4">The sequence shown here is derived from an EMBL/GenBank/DDBJ whole genome shotgun (WGS) entry which is preliminary data.</text>
</comment>
<reference evidence="4" key="1">
    <citation type="journal article" date="2022" name="Int. J. Syst. Evol. Microbiol.">
        <title>A novel species of lactic acid bacteria, Ligilactobacillus pabuli sp. nov., isolated from alfalfa silage.</title>
        <authorList>
            <person name="Tohno M."/>
            <person name="Tanizawa Y."/>
            <person name="Sawada H."/>
            <person name="Sakamoto M."/>
            <person name="Ohkuma M."/>
            <person name="Kobayashi H."/>
        </authorList>
    </citation>
    <scope>NUCLEOTIDE SEQUENCE</scope>
    <source>
        <strain evidence="4">AF129</strain>
    </source>
</reference>
<organism evidence="4 5">
    <name type="scientific">Ligilactobacillus pabuli</name>
    <dbReference type="NCBI Taxonomy" id="2886039"/>
    <lineage>
        <taxon>Bacteria</taxon>
        <taxon>Bacillati</taxon>
        <taxon>Bacillota</taxon>
        <taxon>Bacilli</taxon>
        <taxon>Lactobacillales</taxon>
        <taxon>Lactobacillaceae</taxon>
        <taxon>Ligilactobacillus</taxon>
    </lineage>
</organism>
<dbReference type="RefSeq" id="WP_244054017.1">
    <property type="nucleotide sequence ID" value="NZ_BQXH01000001.1"/>
</dbReference>
<comment type="subcellular location">
    <subcellularLocation>
        <location evidence="3">Cytoplasm</location>
    </subcellularLocation>
    <text evidence="3">Associated with two foci at the outer edges of the nucleoid region in young cells, and at four foci within both cell halves in older cells.</text>
</comment>
<evidence type="ECO:0000313" key="4">
    <source>
        <dbReference type="EMBL" id="GKS80451.1"/>
    </source>
</evidence>
<proteinExistence type="inferred from homology"/>
<dbReference type="PANTHER" id="PTHR33969">
    <property type="entry name" value="SEGREGATION AND CONDENSATION PROTEIN A"/>
    <property type="match status" value="1"/>
</dbReference>
<keyword evidence="3" id="KW-0963">Cytoplasm</keyword>
<keyword evidence="3" id="KW-0132">Cell division</keyword>
<dbReference type="Pfam" id="PF02616">
    <property type="entry name" value="SMC_ScpA"/>
    <property type="match status" value="1"/>
</dbReference>
<comment type="similarity">
    <text evidence="3">Belongs to the ScpA family.</text>
</comment>
<gene>
    <name evidence="3 4" type="primary">scpA</name>
    <name evidence="4" type="ORF">LPAF129_01360</name>
</gene>
<dbReference type="InterPro" id="IPR023093">
    <property type="entry name" value="ScpA-like_C"/>
</dbReference>
<evidence type="ECO:0000313" key="5">
    <source>
        <dbReference type="Proteomes" id="UP001055149"/>
    </source>
</evidence>
<keyword evidence="3" id="KW-0131">Cell cycle</keyword>
<keyword evidence="5" id="KW-1185">Reference proteome</keyword>
<dbReference type="Proteomes" id="UP001055149">
    <property type="component" value="Unassembled WGS sequence"/>
</dbReference>
<keyword evidence="1 3" id="KW-0159">Chromosome partition</keyword>
<evidence type="ECO:0000256" key="1">
    <source>
        <dbReference type="ARBA" id="ARBA00022829"/>
    </source>
</evidence>
<dbReference type="Gene3D" id="1.10.10.580">
    <property type="entry name" value="Structural maintenance of chromosome 1. Chain E"/>
    <property type="match status" value="1"/>
</dbReference>
<dbReference type="PANTHER" id="PTHR33969:SF2">
    <property type="entry name" value="SEGREGATION AND CONDENSATION PROTEIN A"/>
    <property type="match status" value="1"/>
</dbReference>
<accession>A0ABQ5JEF4</accession>
<protein>
    <recommendedName>
        <fullName evidence="2 3">Segregation and condensation protein A</fullName>
    </recommendedName>
</protein>
<dbReference type="InterPro" id="IPR003768">
    <property type="entry name" value="ScpA"/>
</dbReference>
<dbReference type="EMBL" id="BQXH01000001">
    <property type="protein sequence ID" value="GKS80451.1"/>
    <property type="molecule type" value="Genomic_DNA"/>
</dbReference>
<comment type="subunit">
    <text evidence="3">Component of a cohesin-like complex composed of ScpA, ScpB and the Smc homodimer, in which ScpA and ScpB bind to the head domain of Smc. The presence of the three proteins is required for the association of the complex with DNA.</text>
</comment>
<name>A0ABQ5JEF4_9LACO</name>
<dbReference type="HAMAP" id="MF_01805">
    <property type="entry name" value="ScpA"/>
    <property type="match status" value="1"/>
</dbReference>
<comment type="function">
    <text evidence="3">Participates in chromosomal partition during cell division. May act via the formation of a condensin-like complex containing Smc and ScpB that pull DNA away from mid-cell into both cell halves.</text>
</comment>
<evidence type="ECO:0000256" key="3">
    <source>
        <dbReference type="HAMAP-Rule" id="MF_01805"/>
    </source>
</evidence>
<sequence length="267" mass="30766">MDKKQPNVQTGTQLTFKIANFEGPLDLLLHLIKKNEMDIYDIPMTTITSQYIDYLHHMKKMELDLAGEYFVTAAMLLNIKSRMLLPSQATTADEENDEVGEFEEDPRDQLVQQLLAHQLYQQAAAQLQGKFEERTQHFEREQALIPSEAQLGQLTTSELNISQLEQAFKKVLVRRQKRTPLRRSITNDKYSIKDEMVRLHEFLSRAQQPVIFADLFTADFELELYVTTFLALLELVKKGSATVLQVDNFGEIKMISSDKNVIKPSKN</sequence>
<evidence type="ECO:0000256" key="2">
    <source>
        <dbReference type="ARBA" id="ARBA00044777"/>
    </source>
</evidence>
<dbReference type="Gene3D" id="6.10.250.2410">
    <property type="match status" value="1"/>
</dbReference>